<dbReference type="Pfam" id="PF02616">
    <property type="entry name" value="SMC_ScpA"/>
    <property type="match status" value="1"/>
</dbReference>
<dbReference type="OrthoDB" id="9811016at2"/>
<protein>
    <recommendedName>
        <fullName evidence="2 3">Segregation and condensation protein A</fullName>
    </recommendedName>
</protein>
<evidence type="ECO:0000256" key="1">
    <source>
        <dbReference type="ARBA" id="ARBA00022829"/>
    </source>
</evidence>
<dbReference type="Gene3D" id="1.10.10.580">
    <property type="entry name" value="Structural maintenance of chromosome 1. Chain E"/>
    <property type="match status" value="1"/>
</dbReference>
<comment type="subunit">
    <text evidence="3">Component of a cohesin-like complex composed of ScpA, ScpB and the Smc homodimer, in which ScpA and ScpB bind to the head domain of Smc. The presence of the three proteins is required for the association of the complex with DNA.</text>
</comment>
<organism evidence="4 5">
    <name type="scientific">Natronincola peptidivorans</name>
    <dbReference type="NCBI Taxonomy" id="426128"/>
    <lineage>
        <taxon>Bacteria</taxon>
        <taxon>Bacillati</taxon>
        <taxon>Bacillota</taxon>
        <taxon>Clostridia</taxon>
        <taxon>Peptostreptococcales</taxon>
        <taxon>Natronincolaceae</taxon>
        <taxon>Natronincola</taxon>
    </lineage>
</organism>
<sequence>MKYTIKIEAFEGPFDLLFHLIEKNKIDIYDIPINEITQQYLEYIYAMEKFDLNITSEFLVMAATLIEIKSKMLLPKDVLEAEGMQADEVDPRSELIKKLLEYKKYKAIAETLKIRENHYNKIFFKPKEEIIIDHYDYDTSFENLHIQDLLSAFKKILTNQTVSTDEFYNNIRQIDREPVTIEDKLNYILNKLQYSKKITFHSIFISAIDKSEAVISFLALLELIKMKKIKVIQDNCFEGIMIESL</sequence>
<evidence type="ECO:0000256" key="3">
    <source>
        <dbReference type="HAMAP-Rule" id="MF_01805"/>
    </source>
</evidence>
<comment type="function">
    <text evidence="3">Participates in chromosomal partition during cell division. May act via the formation of a condensin-like complex containing Smc and ScpB that pull DNA away from mid-cell into both cell halves.</text>
</comment>
<evidence type="ECO:0000313" key="4">
    <source>
        <dbReference type="EMBL" id="SES70202.1"/>
    </source>
</evidence>
<dbReference type="EMBL" id="FOHU01000001">
    <property type="protein sequence ID" value="SES70202.1"/>
    <property type="molecule type" value="Genomic_DNA"/>
</dbReference>
<dbReference type="Proteomes" id="UP000199568">
    <property type="component" value="Unassembled WGS sequence"/>
</dbReference>
<evidence type="ECO:0000256" key="2">
    <source>
        <dbReference type="ARBA" id="ARBA00044777"/>
    </source>
</evidence>
<keyword evidence="5" id="KW-1185">Reference proteome</keyword>
<dbReference type="Gene3D" id="6.10.250.2410">
    <property type="match status" value="1"/>
</dbReference>
<dbReference type="RefSeq" id="WP_090438232.1">
    <property type="nucleotide sequence ID" value="NZ_FOHU01000001.1"/>
</dbReference>
<dbReference type="HAMAP" id="MF_01805">
    <property type="entry name" value="ScpA"/>
    <property type="match status" value="1"/>
</dbReference>
<dbReference type="GO" id="GO:0007059">
    <property type="term" value="P:chromosome segregation"/>
    <property type="evidence" value="ECO:0007669"/>
    <property type="project" value="UniProtKB-UniRule"/>
</dbReference>
<reference evidence="4 5" key="1">
    <citation type="submission" date="2016-10" db="EMBL/GenBank/DDBJ databases">
        <authorList>
            <person name="de Groot N.N."/>
        </authorList>
    </citation>
    <scope>NUCLEOTIDE SEQUENCE [LARGE SCALE GENOMIC DNA]</scope>
    <source>
        <strain evidence="4 5">DSM 18979</strain>
    </source>
</reference>
<keyword evidence="3" id="KW-0131">Cell cycle</keyword>
<accession>A0A1H9YM98</accession>
<dbReference type="InterPro" id="IPR023093">
    <property type="entry name" value="ScpA-like_C"/>
</dbReference>
<evidence type="ECO:0000313" key="5">
    <source>
        <dbReference type="Proteomes" id="UP000199568"/>
    </source>
</evidence>
<proteinExistence type="inferred from homology"/>
<dbReference type="GO" id="GO:0051301">
    <property type="term" value="P:cell division"/>
    <property type="evidence" value="ECO:0007669"/>
    <property type="project" value="UniProtKB-KW"/>
</dbReference>
<dbReference type="PANTHER" id="PTHR33969:SF2">
    <property type="entry name" value="SEGREGATION AND CONDENSATION PROTEIN A"/>
    <property type="match status" value="1"/>
</dbReference>
<keyword evidence="3" id="KW-0132">Cell division</keyword>
<keyword evidence="1 3" id="KW-0159">Chromosome partition</keyword>
<keyword evidence="3" id="KW-0963">Cytoplasm</keyword>
<comment type="subcellular location">
    <subcellularLocation>
        <location evidence="3">Cytoplasm</location>
    </subcellularLocation>
    <text evidence="3">Associated with two foci at the outer edges of the nucleoid region in young cells, and at four foci within both cell halves in older cells.</text>
</comment>
<dbReference type="InterPro" id="IPR003768">
    <property type="entry name" value="ScpA"/>
</dbReference>
<dbReference type="PANTHER" id="PTHR33969">
    <property type="entry name" value="SEGREGATION AND CONDENSATION PROTEIN A"/>
    <property type="match status" value="1"/>
</dbReference>
<comment type="similarity">
    <text evidence="3">Belongs to the ScpA family.</text>
</comment>
<dbReference type="GO" id="GO:0005737">
    <property type="term" value="C:cytoplasm"/>
    <property type="evidence" value="ECO:0007669"/>
    <property type="project" value="UniProtKB-SubCell"/>
</dbReference>
<dbReference type="AlphaFoldDB" id="A0A1H9YM98"/>
<dbReference type="GO" id="GO:0006260">
    <property type="term" value="P:DNA replication"/>
    <property type="evidence" value="ECO:0007669"/>
    <property type="project" value="UniProtKB-UniRule"/>
</dbReference>
<name>A0A1H9YM98_9FIRM</name>
<gene>
    <name evidence="3" type="primary">scpA</name>
    <name evidence="4" type="ORF">SAMN05660297_00305</name>
</gene>
<dbReference type="STRING" id="426128.SAMN05660297_00305"/>